<sequence>MEGFPHGNVCAKATSKRFNAVSISTKAFVFVIFSLFVGAFITSRWIDPPFFLNKLWDSSNKNQPPQPAFALVCATNQSSSAAANPSIAQPPEPHAPPPTHPPSSAPACPNYFRWIYEDLKPWASTGITKETLESAEIHAAFRIVIINGRAYIRHYHSVFQTRDTFTIWGIIQLLRRYPGRVPDIDLMFNCEDMPVVLPAVAGTPPPPLFRYCKDDSTVDIVFPDWSFWGWPEVNIRWWGALSEELREANEAHKWSKRKPYAYWKGNPDVAEVRGDLMKCNVTKAVDWKARLFTVNWENERRQGFPSSNLASKCKYRYNIYVEGRAWSVSEKYILACDSPTLYVESKYQDFVSRGLRPGRHYWPIPRHNKCQAIKQAVERGSDDSRKVQAIGKSGSRFINEDLKMEKVYEYMLQLLTEYSRLLTYKPTMPEKAVELSMESVACPFEGKVREYLLESVEREPSKSEPCDMPPPFSPQELAELLMEKDNGAKKVVNALMH</sequence>
<evidence type="ECO:0000313" key="4">
    <source>
        <dbReference type="EMBL" id="KAK8966715.1"/>
    </source>
</evidence>
<feature type="transmembrane region" description="Helical" evidence="2">
    <location>
        <begin position="27"/>
        <end position="46"/>
    </location>
</feature>
<name>A0ABR2MRC5_9ASPA</name>
<keyword evidence="2" id="KW-0812">Transmembrane</keyword>
<dbReference type="PANTHER" id="PTHR12203">
    <property type="entry name" value="KDEL LYS-ASP-GLU-LEU CONTAINING - RELATED"/>
    <property type="match status" value="1"/>
</dbReference>
<reference evidence="4 5" key="1">
    <citation type="journal article" date="2022" name="Nat. Plants">
        <title>Genomes of leafy and leafless Platanthera orchids illuminate the evolution of mycoheterotrophy.</title>
        <authorList>
            <person name="Li M.H."/>
            <person name="Liu K.W."/>
            <person name="Li Z."/>
            <person name="Lu H.C."/>
            <person name="Ye Q.L."/>
            <person name="Zhang D."/>
            <person name="Wang J.Y."/>
            <person name="Li Y.F."/>
            <person name="Zhong Z.M."/>
            <person name="Liu X."/>
            <person name="Yu X."/>
            <person name="Liu D.K."/>
            <person name="Tu X.D."/>
            <person name="Liu B."/>
            <person name="Hao Y."/>
            <person name="Liao X.Y."/>
            <person name="Jiang Y.T."/>
            <person name="Sun W.H."/>
            <person name="Chen J."/>
            <person name="Chen Y.Q."/>
            <person name="Ai Y."/>
            <person name="Zhai J.W."/>
            <person name="Wu S.S."/>
            <person name="Zhou Z."/>
            <person name="Hsiao Y.Y."/>
            <person name="Wu W.L."/>
            <person name="Chen Y.Y."/>
            <person name="Lin Y.F."/>
            <person name="Hsu J.L."/>
            <person name="Li C.Y."/>
            <person name="Wang Z.W."/>
            <person name="Zhao X."/>
            <person name="Zhong W.Y."/>
            <person name="Ma X.K."/>
            <person name="Ma L."/>
            <person name="Huang J."/>
            <person name="Chen G.Z."/>
            <person name="Huang M.Z."/>
            <person name="Huang L."/>
            <person name="Peng D.H."/>
            <person name="Luo Y.B."/>
            <person name="Zou S.Q."/>
            <person name="Chen S.P."/>
            <person name="Lan S."/>
            <person name="Tsai W.C."/>
            <person name="Van de Peer Y."/>
            <person name="Liu Z.J."/>
        </authorList>
    </citation>
    <scope>NUCLEOTIDE SEQUENCE [LARGE SCALE GENOMIC DNA]</scope>
    <source>
        <strain evidence="4">Lor288</strain>
    </source>
</reference>
<feature type="region of interest" description="Disordered" evidence="1">
    <location>
        <begin position="82"/>
        <end position="104"/>
    </location>
</feature>
<dbReference type="InterPro" id="IPR006598">
    <property type="entry name" value="CAP10"/>
</dbReference>
<comment type="caution">
    <text evidence="4">The sequence shown here is derived from an EMBL/GenBank/DDBJ whole genome shotgun (WGS) entry which is preliminary data.</text>
</comment>
<evidence type="ECO:0000313" key="5">
    <source>
        <dbReference type="Proteomes" id="UP001412067"/>
    </source>
</evidence>
<evidence type="ECO:0000259" key="3">
    <source>
        <dbReference type="SMART" id="SM00672"/>
    </source>
</evidence>
<accession>A0ABR2MRC5</accession>
<evidence type="ECO:0000256" key="2">
    <source>
        <dbReference type="SAM" id="Phobius"/>
    </source>
</evidence>
<organism evidence="4 5">
    <name type="scientific">Platanthera guangdongensis</name>
    <dbReference type="NCBI Taxonomy" id="2320717"/>
    <lineage>
        <taxon>Eukaryota</taxon>
        <taxon>Viridiplantae</taxon>
        <taxon>Streptophyta</taxon>
        <taxon>Embryophyta</taxon>
        <taxon>Tracheophyta</taxon>
        <taxon>Spermatophyta</taxon>
        <taxon>Magnoliopsida</taxon>
        <taxon>Liliopsida</taxon>
        <taxon>Asparagales</taxon>
        <taxon>Orchidaceae</taxon>
        <taxon>Orchidoideae</taxon>
        <taxon>Orchideae</taxon>
        <taxon>Orchidinae</taxon>
        <taxon>Platanthera</taxon>
    </lineage>
</organism>
<dbReference type="EMBL" id="JBBWWR010000005">
    <property type="protein sequence ID" value="KAK8966715.1"/>
    <property type="molecule type" value="Genomic_DNA"/>
</dbReference>
<dbReference type="Proteomes" id="UP001412067">
    <property type="component" value="Unassembled WGS sequence"/>
</dbReference>
<proteinExistence type="predicted"/>
<dbReference type="InterPro" id="IPR051091">
    <property type="entry name" value="O-Glucosyltr/Glycosyltrsf_90"/>
</dbReference>
<keyword evidence="5" id="KW-1185">Reference proteome</keyword>
<feature type="domain" description="Glycosyl transferase CAP10" evidence="3">
    <location>
        <begin position="180"/>
        <end position="425"/>
    </location>
</feature>
<gene>
    <name evidence="4" type="ORF">KSP40_PGU017964</name>
</gene>
<dbReference type="SMART" id="SM00672">
    <property type="entry name" value="CAP10"/>
    <property type="match status" value="1"/>
</dbReference>
<dbReference type="PANTHER" id="PTHR12203:SF105">
    <property type="entry name" value="OS08G0101800 PROTEIN"/>
    <property type="match status" value="1"/>
</dbReference>
<protein>
    <recommendedName>
        <fullName evidence="3">Glycosyl transferase CAP10 domain-containing protein</fullName>
    </recommendedName>
</protein>
<keyword evidence="2" id="KW-0472">Membrane</keyword>
<dbReference type="Pfam" id="PF05686">
    <property type="entry name" value="Glyco_transf_90"/>
    <property type="match status" value="1"/>
</dbReference>
<feature type="compositionally biased region" description="Pro residues" evidence="1">
    <location>
        <begin position="88"/>
        <end position="104"/>
    </location>
</feature>
<evidence type="ECO:0000256" key="1">
    <source>
        <dbReference type="SAM" id="MobiDB-lite"/>
    </source>
</evidence>
<keyword evidence="2" id="KW-1133">Transmembrane helix</keyword>